<dbReference type="EMBL" id="AP025523">
    <property type="protein sequence ID" value="BDE07666.1"/>
    <property type="molecule type" value="Genomic_DNA"/>
</dbReference>
<dbReference type="Pfam" id="PF00535">
    <property type="entry name" value="Glycos_transf_2"/>
    <property type="match status" value="1"/>
</dbReference>
<dbReference type="PANTHER" id="PTHR48090">
    <property type="entry name" value="UNDECAPRENYL-PHOSPHATE 4-DEOXY-4-FORMAMIDO-L-ARABINOSE TRANSFERASE-RELATED"/>
    <property type="match status" value="1"/>
</dbReference>
<keyword evidence="3" id="KW-1185">Reference proteome</keyword>
<feature type="domain" description="Glycosyltransferase 2-like" evidence="1">
    <location>
        <begin position="6"/>
        <end position="171"/>
    </location>
</feature>
<dbReference type="InterPro" id="IPR050256">
    <property type="entry name" value="Glycosyltransferase_2"/>
</dbReference>
<dbReference type="InterPro" id="IPR001173">
    <property type="entry name" value="Glyco_trans_2-like"/>
</dbReference>
<dbReference type="Proteomes" id="UP001317532">
    <property type="component" value="Chromosome"/>
</dbReference>
<dbReference type="InterPro" id="IPR029044">
    <property type="entry name" value="Nucleotide-diphossugar_trans"/>
</dbReference>
<reference evidence="2 3" key="1">
    <citation type="journal article" date="2022" name="ISME Commun">
        <title>Vulcanimicrobium alpinus gen. nov. sp. nov., the first cultivated representative of the candidate phylum 'Eremiobacterota', is a metabolically versatile aerobic anoxygenic phototroph.</title>
        <authorList>
            <person name="Yabe S."/>
            <person name="Muto K."/>
            <person name="Abe K."/>
            <person name="Yokota A."/>
            <person name="Staudigel H."/>
            <person name="Tebo B.M."/>
        </authorList>
    </citation>
    <scope>NUCLEOTIDE SEQUENCE [LARGE SCALE GENOMIC DNA]</scope>
    <source>
        <strain evidence="2 3">WC8-2</strain>
    </source>
</reference>
<protein>
    <submittedName>
        <fullName evidence="2">Polyprenol phosphate mannosyl transferase 1</fullName>
    </submittedName>
</protein>
<name>A0AAN1XYD1_UNVUL</name>
<accession>A0AAN1XYD1</accession>
<sequence length="262" mass="29483">MSELYSIVIPAHNEEATVEATLLDLAETLAAEQIPFEIVVVDDHSTDRTSEVIALVSARWPQVRCVRNLRPGGFGNAIHTGLDNFSGDAVCIVMADASDDARDVVGYWRLLQHGYDCAFGSRFMRGARVVDYPWLKRALNRGANAFIAAVMGIRYNDVTNAFKAYRREVIDGVRPILSPHFNITVEIPLKAIVRGYSWNVIPTNWYNRKGGVSKFKIKEMGSRYLFIVLYALIEKWFSRGDYRRRADVEEPASGAPTRSVHV</sequence>
<dbReference type="GO" id="GO:0016740">
    <property type="term" value="F:transferase activity"/>
    <property type="evidence" value="ECO:0007669"/>
    <property type="project" value="UniProtKB-KW"/>
</dbReference>
<dbReference type="SUPFAM" id="SSF53448">
    <property type="entry name" value="Nucleotide-diphospho-sugar transferases"/>
    <property type="match status" value="1"/>
</dbReference>
<gene>
    <name evidence="2" type="ORF">WPS_29420</name>
</gene>
<evidence type="ECO:0000259" key="1">
    <source>
        <dbReference type="Pfam" id="PF00535"/>
    </source>
</evidence>
<dbReference type="AlphaFoldDB" id="A0AAN1XYD1"/>
<proteinExistence type="predicted"/>
<dbReference type="RefSeq" id="WP_317995244.1">
    <property type="nucleotide sequence ID" value="NZ_AP025523.1"/>
</dbReference>
<dbReference type="Gene3D" id="3.90.550.10">
    <property type="entry name" value="Spore Coat Polysaccharide Biosynthesis Protein SpsA, Chain A"/>
    <property type="match status" value="1"/>
</dbReference>
<keyword evidence="2" id="KW-0808">Transferase</keyword>
<dbReference type="CDD" id="cd04179">
    <property type="entry name" value="DPM_DPG-synthase_like"/>
    <property type="match status" value="1"/>
</dbReference>
<dbReference type="KEGG" id="vab:WPS_29420"/>
<evidence type="ECO:0000313" key="2">
    <source>
        <dbReference type="EMBL" id="BDE07666.1"/>
    </source>
</evidence>
<organism evidence="2 3">
    <name type="scientific">Vulcanimicrobium alpinum</name>
    <dbReference type="NCBI Taxonomy" id="3016050"/>
    <lineage>
        <taxon>Bacteria</taxon>
        <taxon>Bacillati</taxon>
        <taxon>Vulcanimicrobiota</taxon>
        <taxon>Vulcanimicrobiia</taxon>
        <taxon>Vulcanimicrobiales</taxon>
        <taxon>Vulcanimicrobiaceae</taxon>
        <taxon>Vulcanimicrobium</taxon>
    </lineage>
</organism>
<evidence type="ECO:0000313" key="3">
    <source>
        <dbReference type="Proteomes" id="UP001317532"/>
    </source>
</evidence>